<proteinExistence type="predicted"/>
<keyword evidence="3" id="KW-1185">Reference proteome</keyword>
<organism evidence="2 3">
    <name type="scientific">Cymbomonas tetramitiformis</name>
    <dbReference type="NCBI Taxonomy" id="36881"/>
    <lineage>
        <taxon>Eukaryota</taxon>
        <taxon>Viridiplantae</taxon>
        <taxon>Chlorophyta</taxon>
        <taxon>Pyramimonadophyceae</taxon>
        <taxon>Pyramimonadales</taxon>
        <taxon>Pyramimonadaceae</taxon>
        <taxon>Cymbomonas</taxon>
    </lineage>
</organism>
<sequence>MKSGEDVGCHVAAGGEVRTAHTIASVGQSLQNPRWETSFVFEISDPFAAMAKIKVMSGAVVLGSTVESIYELSKCIGMTKVAERVLDAPPSQKRRSTVESPRVIPLSSSALSGHRDLTEKVPSSSTPPRQIRSKSTSTSRVTSPTSKNTAPQSPRFSPSRGSSASSSASKTTLRYKMVLYALEPETR</sequence>
<accession>A0AAE0C457</accession>
<protein>
    <recommendedName>
        <fullName evidence="4">C2 domain-containing protein</fullName>
    </recommendedName>
</protein>
<reference evidence="2 3" key="1">
    <citation type="journal article" date="2015" name="Genome Biol. Evol.">
        <title>Comparative Genomics of a Bacterivorous Green Alga Reveals Evolutionary Causalities and Consequences of Phago-Mixotrophic Mode of Nutrition.</title>
        <authorList>
            <person name="Burns J.A."/>
            <person name="Paasch A."/>
            <person name="Narechania A."/>
            <person name="Kim E."/>
        </authorList>
    </citation>
    <scope>NUCLEOTIDE SEQUENCE [LARGE SCALE GENOMIC DNA]</scope>
    <source>
        <strain evidence="2 3">PLY_AMNH</strain>
    </source>
</reference>
<evidence type="ECO:0000313" key="2">
    <source>
        <dbReference type="EMBL" id="KAK3247095.1"/>
    </source>
</evidence>
<comment type="caution">
    <text evidence="2">The sequence shown here is derived from an EMBL/GenBank/DDBJ whole genome shotgun (WGS) entry which is preliminary data.</text>
</comment>
<dbReference type="EMBL" id="LGRX02029217">
    <property type="protein sequence ID" value="KAK3247095.1"/>
    <property type="molecule type" value="Genomic_DNA"/>
</dbReference>
<dbReference type="Proteomes" id="UP001190700">
    <property type="component" value="Unassembled WGS sequence"/>
</dbReference>
<feature type="region of interest" description="Disordered" evidence="1">
    <location>
        <begin position="87"/>
        <end position="175"/>
    </location>
</feature>
<gene>
    <name evidence="2" type="ORF">CYMTET_43397</name>
</gene>
<evidence type="ECO:0008006" key="4">
    <source>
        <dbReference type="Google" id="ProtNLM"/>
    </source>
</evidence>
<name>A0AAE0C457_9CHLO</name>
<evidence type="ECO:0000313" key="3">
    <source>
        <dbReference type="Proteomes" id="UP001190700"/>
    </source>
</evidence>
<dbReference type="AlphaFoldDB" id="A0AAE0C457"/>
<feature type="compositionally biased region" description="Low complexity" evidence="1">
    <location>
        <begin position="133"/>
        <end position="169"/>
    </location>
</feature>
<evidence type="ECO:0000256" key="1">
    <source>
        <dbReference type="SAM" id="MobiDB-lite"/>
    </source>
</evidence>